<dbReference type="EMBL" id="PVTD01000004">
    <property type="protein sequence ID" value="PRY23748.1"/>
    <property type="molecule type" value="Genomic_DNA"/>
</dbReference>
<dbReference type="InterPro" id="IPR044992">
    <property type="entry name" value="ChyE-like"/>
</dbReference>
<sequence>MRIGILQSGHFPEELVPETGTYPDMYATLLDGHGFTFQTWSVVDGVFPDGIDAADGWLVSGSRHGAYEDHDWIPPLEEFIRTAHAARKPMVGICFGHQIIAQALGGKVIKFPSGWSVGPTQYDFGGETVALNAWHQDQVVEVPEGARVLASTEFCANAALAYGDTILTIQPHPEFGKAALDGLLRTRGHLLTDELLDRARNALDTPTANRETGRKIGEFFLRAREV</sequence>
<dbReference type="InterPro" id="IPR017926">
    <property type="entry name" value="GATASE"/>
</dbReference>
<keyword evidence="3" id="KW-1185">Reference proteome</keyword>
<evidence type="ECO:0000313" key="3">
    <source>
        <dbReference type="Proteomes" id="UP000239480"/>
    </source>
</evidence>
<evidence type="ECO:0000313" key="2">
    <source>
        <dbReference type="EMBL" id="PRY23748.1"/>
    </source>
</evidence>
<dbReference type="Gene3D" id="3.40.50.880">
    <property type="match status" value="1"/>
</dbReference>
<dbReference type="PANTHER" id="PTHR42695">
    <property type="entry name" value="GLUTAMINE AMIDOTRANSFERASE YLR126C-RELATED"/>
    <property type="match status" value="1"/>
</dbReference>
<dbReference type="CDD" id="cd01741">
    <property type="entry name" value="GATase1_1"/>
    <property type="match status" value="1"/>
</dbReference>
<protein>
    <submittedName>
        <fullName evidence="2">GMP synthase (Glutamine-hydrolysing)</fullName>
    </submittedName>
</protein>
<dbReference type="Pfam" id="PF00117">
    <property type="entry name" value="GATase"/>
    <property type="match status" value="1"/>
</dbReference>
<dbReference type="AlphaFoldDB" id="A0A2T0RRF1"/>
<dbReference type="InterPro" id="IPR029062">
    <property type="entry name" value="Class_I_gatase-like"/>
</dbReference>
<dbReference type="RefSeq" id="WP_106205134.1">
    <property type="nucleotide sequence ID" value="NZ_PVTD01000004.1"/>
</dbReference>
<proteinExistence type="predicted"/>
<evidence type="ECO:0000259" key="1">
    <source>
        <dbReference type="Pfam" id="PF00117"/>
    </source>
</evidence>
<name>A0A2T0RRF1_9RHOB</name>
<organism evidence="2 3">
    <name type="scientific">Aliiruegeria haliotis</name>
    <dbReference type="NCBI Taxonomy" id="1280846"/>
    <lineage>
        <taxon>Bacteria</taxon>
        <taxon>Pseudomonadati</taxon>
        <taxon>Pseudomonadota</taxon>
        <taxon>Alphaproteobacteria</taxon>
        <taxon>Rhodobacterales</taxon>
        <taxon>Roseobacteraceae</taxon>
        <taxon>Aliiruegeria</taxon>
    </lineage>
</organism>
<accession>A0A2T0RRF1</accession>
<dbReference type="GO" id="GO:0005829">
    <property type="term" value="C:cytosol"/>
    <property type="evidence" value="ECO:0007669"/>
    <property type="project" value="TreeGrafter"/>
</dbReference>
<dbReference type="OrthoDB" id="7365442at2"/>
<dbReference type="PROSITE" id="PS51273">
    <property type="entry name" value="GATASE_TYPE_1"/>
    <property type="match status" value="1"/>
</dbReference>
<dbReference type="PANTHER" id="PTHR42695:SF5">
    <property type="entry name" value="GLUTAMINE AMIDOTRANSFERASE YLR126C-RELATED"/>
    <property type="match status" value="1"/>
</dbReference>
<dbReference type="SUPFAM" id="SSF52317">
    <property type="entry name" value="Class I glutamine amidotransferase-like"/>
    <property type="match status" value="1"/>
</dbReference>
<gene>
    <name evidence="2" type="ORF">CLV78_104240</name>
</gene>
<comment type="caution">
    <text evidence="2">The sequence shown here is derived from an EMBL/GenBank/DDBJ whole genome shotgun (WGS) entry which is preliminary data.</text>
</comment>
<dbReference type="Proteomes" id="UP000239480">
    <property type="component" value="Unassembled WGS sequence"/>
</dbReference>
<feature type="domain" description="Glutamine amidotransferase" evidence="1">
    <location>
        <begin position="73"/>
        <end position="176"/>
    </location>
</feature>
<reference evidence="2 3" key="1">
    <citation type="submission" date="2018-03" db="EMBL/GenBank/DDBJ databases">
        <title>Genomic Encyclopedia of Archaeal and Bacterial Type Strains, Phase II (KMG-II): from individual species to whole genera.</title>
        <authorList>
            <person name="Goeker M."/>
        </authorList>
    </citation>
    <scope>NUCLEOTIDE SEQUENCE [LARGE SCALE GENOMIC DNA]</scope>
    <source>
        <strain evidence="2 3">DSM 29328</strain>
    </source>
</reference>